<feature type="non-terminal residue" evidence="2">
    <location>
        <position position="1"/>
    </location>
</feature>
<dbReference type="Proteomes" id="UP000077266">
    <property type="component" value="Unassembled WGS sequence"/>
</dbReference>
<sequence>IAQRPANAFERRDDRISPRHSVRNVSVLRRTSRSLGLYRRFRRSSRPTSPCLDDTSQTPELQQ</sequence>
<gene>
    <name evidence="2" type="ORF">EXIGLDRAFT_729447</name>
</gene>
<organism evidence="2 3">
    <name type="scientific">Exidia glandulosa HHB12029</name>
    <dbReference type="NCBI Taxonomy" id="1314781"/>
    <lineage>
        <taxon>Eukaryota</taxon>
        <taxon>Fungi</taxon>
        <taxon>Dikarya</taxon>
        <taxon>Basidiomycota</taxon>
        <taxon>Agaricomycotina</taxon>
        <taxon>Agaricomycetes</taxon>
        <taxon>Auriculariales</taxon>
        <taxon>Exidiaceae</taxon>
        <taxon>Exidia</taxon>
    </lineage>
</organism>
<accession>A0A165LJM5</accession>
<evidence type="ECO:0000313" key="3">
    <source>
        <dbReference type="Proteomes" id="UP000077266"/>
    </source>
</evidence>
<dbReference type="AlphaFoldDB" id="A0A165LJM5"/>
<proteinExistence type="predicted"/>
<feature type="region of interest" description="Disordered" evidence="1">
    <location>
        <begin position="38"/>
        <end position="63"/>
    </location>
</feature>
<feature type="compositionally biased region" description="Polar residues" evidence="1">
    <location>
        <begin position="54"/>
        <end position="63"/>
    </location>
</feature>
<name>A0A165LJM5_EXIGL</name>
<dbReference type="InParanoid" id="A0A165LJM5"/>
<keyword evidence="3" id="KW-1185">Reference proteome</keyword>
<evidence type="ECO:0000256" key="1">
    <source>
        <dbReference type="SAM" id="MobiDB-lite"/>
    </source>
</evidence>
<reference evidence="2 3" key="1">
    <citation type="journal article" date="2016" name="Mol. Biol. Evol.">
        <title>Comparative Genomics of Early-Diverging Mushroom-Forming Fungi Provides Insights into the Origins of Lignocellulose Decay Capabilities.</title>
        <authorList>
            <person name="Nagy L.G."/>
            <person name="Riley R."/>
            <person name="Tritt A."/>
            <person name="Adam C."/>
            <person name="Daum C."/>
            <person name="Floudas D."/>
            <person name="Sun H."/>
            <person name="Yadav J.S."/>
            <person name="Pangilinan J."/>
            <person name="Larsson K.H."/>
            <person name="Matsuura K."/>
            <person name="Barry K."/>
            <person name="Labutti K."/>
            <person name="Kuo R."/>
            <person name="Ohm R.A."/>
            <person name="Bhattacharya S.S."/>
            <person name="Shirouzu T."/>
            <person name="Yoshinaga Y."/>
            <person name="Martin F.M."/>
            <person name="Grigoriev I.V."/>
            <person name="Hibbett D.S."/>
        </authorList>
    </citation>
    <scope>NUCLEOTIDE SEQUENCE [LARGE SCALE GENOMIC DNA]</scope>
    <source>
        <strain evidence="2 3">HHB12029</strain>
    </source>
</reference>
<dbReference type="EMBL" id="KV425924">
    <property type="protein sequence ID" value="KZV97936.1"/>
    <property type="molecule type" value="Genomic_DNA"/>
</dbReference>
<evidence type="ECO:0000313" key="2">
    <source>
        <dbReference type="EMBL" id="KZV97936.1"/>
    </source>
</evidence>
<protein>
    <submittedName>
        <fullName evidence="2">Uncharacterized protein</fullName>
    </submittedName>
</protein>